<dbReference type="Proteomes" id="UP000051586">
    <property type="component" value="Unassembled WGS sequence"/>
</dbReference>
<dbReference type="Pfam" id="PF02361">
    <property type="entry name" value="CbiQ"/>
    <property type="match status" value="1"/>
</dbReference>
<feature type="transmembrane region" description="Helical" evidence="5">
    <location>
        <begin position="239"/>
        <end position="260"/>
    </location>
</feature>
<sequence>MQQIVFGNYLPGNSLIHRLNPVTKILAVLLLITWTLVANNWLNYGILGCALIVQISAARLSLSMMLHTIIPFLWLIGFTLLIQILFGTGGTIYFHWGVVKITSTGLVTAGLILVRFTLIIMEAALLTMTTSPNAIAAGIERLLQPLKRLKVPVSTIGMMISIALRFIPTLLTELQTIMDAQRSRGTNFNQGKLWERVRNIGTLIIPLLVASFRHADHLADALGASGYSVQAVRTSYRKFIWRPADTGSLGLVIVLGLLVLGTRGF</sequence>
<dbReference type="AlphaFoldDB" id="A0A0R2CIA3"/>
<evidence type="ECO:0008006" key="8">
    <source>
        <dbReference type="Google" id="ProtNLM"/>
    </source>
</evidence>
<evidence type="ECO:0000256" key="3">
    <source>
        <dbReference type="ARBA" id="ARBA00022989"/>
    </source>
</evidence>
<accession>A0A0R2CIA3</accession>
<comment type="subcellular location">
    <subcellularLocation>
        <location evidence="1">Membrane</location>
        <topology evidence="1">Multi-pass membrane protein</topology>
    </subcellularLocation>
</comment>
<dbReference type="CDD" id="cd16914">
    <property type="entry name" value="EcfT"/>
    <property type="match status" value="1"/>
</dbReference>
<dbReference type="PANTHER" id="PTHR33514">
    <property type="entry name" value="PROTEIN ABCI12, CHLOROPLASTIC"/>
    <property type="match status" value="1"/>
</dbReference>
<protein>
    <recommendedName>
        <fullName evidence="8">Energy-coupling factor transporter transmembrane protein EcfT</fullName>
    </recommendedName>
</protein>
<evidence type="ECO:0000256" key="2">
    <source>
        <dbReference type="ARBA" id="ARBA00022692"/>
    </source>
</evidence>
<dbReference type="PANTHER" id="PTHR33514:SF13">
    <property type="entry name" value="PROTEIN ABCI12, CHLOROPLASTIC"/>
    <property type="match status" value="1"/>
</dbReference>
<reference evidence="6 7" key="1">
    <citation type="journal article" date="2015" name="Genome Announc.">
        <title>Expanding the biotechnology potential of lactobacilli through comparative genomics of 213 strains and associated genera.</title>
        <authorList>
            <person name="Sun Z."/>
            <person name="Harris H.M."/>
            <person name="McCann A."/>
            <person name="Guo C."/>
            <person name="Argimon S."/>
            <person name="Zhang W."/>
            <person name="Yang X."/>
            <person name="Jeffery I.B."/>
            <person name="Cooney J.C."/>
            <person name="Kagawa T.F."/>
            <person name="Liu W."/>
            <person name="Song Y."/>
            <person name="Salvetti E."/>
            <person name="Wrobel A."/>
            <person name="Rasinkangas P."/>
            <person name="Parkhill J."/>
            <person name="Rea M.C."/>
            <person name="O'Sullivan O."/>
            <person name="Ritari J."/>
            <person name="Douillard F.P."/>
            <person name="Paul Ross R."/>
            <person name="Yang R."/>
            <person name="Briner A.E."/>
            <person name="Felis G.E."/>
            <person name="de Vos W.M."/>
            <person name="Barrangou R."/>
            <person name="Klaenhammer T.R."/>
            <person name="Caufield P.W."/>
            <person name="Cui Y."/>
            <person name="Zhang H."/>
            <person name="O'Toole P.W."/>
        </authorList>
    </citation>
    <scope>NUCLEOTIDE SEQUENCE [LARGE SCALE GENOMIC DNA]</scope>
    <source>
        <strain evidence="6 7">DSM 22689</strain>
    </source>
</reference>
<evidence type="ECO:0000313" key="6">
    <source>
        <dbReference type="EMBL" id="KRM91207.1"/>
    </source>
</evidence>
<keyword evidence="3 5" id="KW-1133">Transmembrane helix</keyword>
<evidence type="ECO:0000256" key="5">
    <source>
        <dbReference type="SAM" id="Phobius"/>
    </source>
</evidence>
<dbReference type="EMBL" id="AYZI01000007">
    <property type="protein sequence ID" value="KRM91207.1"/>
    <property type="molecule type" value="Genomic_DNA"/>
</dbReference>
<name>A0A0R2CIA3_9LACO</name>
<dbReference type="STRING" id="1423745.GCA_001311215_00868"/>
<evidence type="ECO:0000256" key="1">
    <source>
        <dbReference type="ARBA" id="ARBA00004141"/>
    </source>
</evidence>
<keyword evidence="4 5" id="KW-0472">Membrane</keyword>
<dbReference type="InterPro" id="IPR003339">
    <property type="entry name" value="ABC/ECF_trnsptr_transmembrane"/>
</dbReference>
<feature type="transmembrane region" description="Helical" evidence="5">
    <location>
        <begin position="21"/>
        <end position="38"/>
    </location>
</feature>
<evidence type="ECO:0000256" key="4">
    <source>
        <dbReference type="ARBA" id="ARBA00023136"/>
    </source>
</evidence>
<dbReference type="PATRIC" id="fig|1423745.4.peg.1201"/>
<organism evidence="6 7">
    <name type="scientific">Fructilactobacillus florum DSM 22689 = JCM 16035</name>
    <dbReference type="NCBI Taxonomy" id="1423745"/>
    <lineage>
        <taxon>Bacteria</taxon>
        <taxon>Bacillati</taxon>
        <taxon>Bacillota</taxon>
        <taxon>Bacilli</taxon>
        <taxon>Lactobacillales</taxon>
        <taxon>Lactobacillaceae</taxon>
        <taxon>Fructilactobacillus</taxon>
    </lineage>
</organism>
<comment type="caution">
    <text evidence="6">The sequence shown here is derived from an EMBL/GenBank/DDBJ whole genome shotgun (WGS) entry which is preliminary data.</text>
</comment>
<gene>
    <name evidence="6" type="ORF">FC87_GL001136</name>
</gene>
<feature type="transmembrane region" description="Helical" evidence="5">
    <location>
        <begin position="69"/>
        <end position="94"/>
    </location>
</feature>
<keyword evidence="2 5" id="KW-0812">Transmembrane</keyword>
<dbReference type="GO" id="GO:0005886">
    <property type="term" value="C:plasma membrane"/>
    <property type="evidence" value="ECO:0007669"/>
    <property type="project" value="TreeGrafter"/>
</dbReference>
<dbReference type="RefSeq" id="WP_009166681.1">
    <property type="nucleotide sequence ID" value="NZ_AYZI01000007.1"/>
</dbReference>
<proteinExistence type="predicted"/>
<evidence type="ECO:0000313" key="7">
    <source>
        <dbReference type="Proteomes" id="UP000051586"/>
    </source>
</evidence>